<proteinExistence type="inferred from homology"/>
<dbReference type="InterPro" id="IPR012910">
    <property type="entry name" value="Plug_dom"/>
</dbReference>
<keyword evidence="16" id="KW-1185">Reference proteome</keyword>
<gene>
    <name evidence="15" type="ORF">DJ019_04290</name>
</gene>
<dbReference type="GO" id="GO:0015889">
    <property type="term" value="P:cobalamin transport"/>
    <property type="evidence" value="ECO:0007669"/>
    <property type="project" value="TreeGrafter"/>
</dbReference>
<keyword evidence="9 10" id="KW-0998">Cell outer membrane</keyword>
<organism evidence="15 16">
    <name type="scientific">Phenylobacterium kunshanense</name>
    <dbReference type="NCBI Taxonomy" id="1445034"/>
    <lineage>
        <taxon>Bacteria</taxon>
        <taxon>Pseudomonadati</taxon>
        <taxon>Pseudomonadota</taxon>
        <taxon>Alphaproteobacteria</taxon>
        <taxon>Caulobacterales</taxon>
        <taxon>Caulobacteraceae</taxon>
        <taxon>Phenylobacterium</taxon>
    </lineage>
</organism>
<feature type="domain" description="TonB-dependent receptor plug" evidence="14">
    <location>
        <begin position="45"/>
        <end position="145"/>
    </location>
</feature>
<name>A0A328BMG6_9CAUL</name>
<evidence type="ECO:0000256" key="11">
    <source>
        <dbReference type="RuleBase" id="RU003357"/>
    </source>
</evidence>
<evidence type="ECO:0000256" key="6">
    <source>
        <dbReference type="ARBA" id="ARBA00023065"/>
    </source>
</evidence>
<dbReference type="Pfam" id="PF00593">
    <property type="entry name" value="TonB_dep_Rec_b-barrel"/>
    <property type="match status" value="1"/>
</dbReference>
<dbReference type="SUPFAM" id="SSF56935">
    <property type="entry name" value="Porins"/>
    <property type="match status" value="1"/>
</dbReference>
<dbReference type="OrthoDB" id="9796221at2"/>
<comment type="similarity">
    <text evidence="10 11">Belongs to the TonB-dependent receptor family.</text>
</comment>
<dbReference type="Proteomes" id="UP000249524">
    <property type="component" value="Unassembled WGS sequence"/>
</dbReference>
<feature type="domain" description="TonB-dependent receptor-like beta-barrel" evidence="13">
    <location>
        <begin position="200"/>
        <end position="568"/>
    </location>
</feature>
<protein>
    <submittedName>
        <fullName evidence="15">TonB-dependent receptor</fullName>
    </submittedName>
</protein>
<evidence type="ECO:0000256" key="9">
    <source>
        <dbReference type="ARBA" id="ARBA00023237"/>
    </source>
</evidence>
<evidence type="ECO:0000256" key="10">
    <source>
        <dbReference type="PROSITE-ProRule" id="PRU01360"/>
    </source>
</evidence>
<evidence type="ECO:0000313" key="15">
    <source>
        <dbReference type="EMBL" id="RAK67166.1"/>
    </source>
</evidence>
<feature type="signal peptide" evidence="12">
    <location>
        <begin position="1"/>
        <end position="20"/>
    </location>
</feature>
<dbReference type="InterPro" id="IPR000531">
    <property type="entry name" value="Beta-barrel_TonB"/>
</dbReference>
<keyword evidence="3 10" id="KW-1134">Transmembrane beta strand</keyword>
<keyword evidence="15" id="KW-0675">Receptor</keyword>
<dbReference type="EMBL" id="QFYS01000002">
    <property type="protein sequence ID" value="RAK67166.1"/>
    <property type="molecule type" value="Genomic_DNA"/>
</dbReference>
<keyword evidence="5 12" id="KW-0732">Signal</keyword>
<comment type="subcellular location">
    <subcellularLocation>
        <location evidence="1 10">Cell outer membrane</location>
        <topology evidence="1 10">Multi-pass membrane protein</topology>
    </subcellularLocation>
</comment>
<evidence type="ECO:0000256" key="5">
    <source>
        <dbReference type="ARBA" id="ARBA00022729"/>
    </source>
</evidence>
<dbReference type="InterPro" id="IPR036942">
    <property type="entry name" value="Beta-barrel_TonB_sf"/>
</dbReference>
<evidence type="ECO:0000256" key="2">
    <source>
        <dbReference type="ARBA" id="ARBA00022448"/>
    </source>
</evidence>
<evidence type="ECO:0000259" key="14">
    <source>
        <dbReference type="Pfam" id="PF07715"/>
    </source>
</evidence>
<accession>A0A328BMG6</accession>
<evidence type="ECO:0000256" key="8">
    <source>
        <dbReference type="ARBA" id="ARBA00023136"/>
    </source>
</evidence>
<dbReference type="PANTHER" id="PTHR30069">
    <property type="entry name" value="TONB-DEPENDENT OUTER MEMBRANE RECEPTOR"/>
    <property type="match status" value="1"/>
</dbReference>
<dbReference type="GO" id="GO:0006811">
    <property type="term" value="P:monoatomic ion transport"/>
    <property type="evidence" value="ECO:0007669"/>
    <property type="project" value="UniProtKB-KW"/>
</dbReference>
<dbReference type="PANTHER" id="PTHR30069:SF53">
    <property type="entry name" value="COLICIN I RECEPTOR-RELATED"/>
    <property type="match status" value="1"/>
</dbReference>
<keyword evidence="8 10" id="KW-0472">Membrane</keyword>
<evidence type="ECO:0000313" key="16">
    <source>
        <dbReference type="Proteomes" id="UP000249524"/>
    </source>
</evidence>
<dbReference type="Gene3D" id="2.40.170.20">
    <property type="entry name" value="TonB-dependent receptor, beta-barrel domain"/>
    <property type="match status" value="1"/>
</dbReference>
<keyword evidence="7 11" id="KW-0798">TonB box</keyword>
<dbReference type="RefSeq" id="WP_111274777.1">
    <property type="nucleotide sequence ID" value="NZ_QFYS01000002.1"/>
</dbReference>
<dbReference type="Gene3D" id="2.170.130.10">
    <property type="entry name" value="TonB-dependent receptor, plug domain"/>
    <property type="match status" value="1"/>
</dbReference>
<evidence type="ECO:0000256" key="1">
    <source>
        <dbReference type="ARBA" id="ARBA00004571"/>
    </source>
</evidence>
<dbReference type="AlphaFoldDB" id="A0A328BMG6"/>
<dbReference type="PROSITE" id="PS52016">
    <property type="entry name" value="TONB_DEPENDENT_REC_3"/>
    <property type="match status" value="1"/>
</dbReference>
<dbReference type="InterPro" id="IPR037066">
    <property type="entry name" value="Plug_dom_sf"/>
</dbReference>
<keyword evidence="6" id="KW-0406">Ion transport</keyword>
<evidence type="ECO:0000256" key="7">
    <source>
        <dbReference type="ARBA" id="ARBA00023077"/>
    </source>
</evidence>
<reference evidence="15 16" key="1">
    <citation type="submission" date="2018-05" db="EMBL/GenBank/DDBJ databases">
        <authorList>
            <person name="Lanie J.A."/>
            <person name="Ng W.-L."/>
            <person name="Kazmierczak K.M."/>
            <person name="Andrzejewski T.M."/>
            <person name="Davidsen T.M."/>
            <person name="Wayne K.J."/>
            <person name="Tettelin H."/>
            <person name="Glass J.I."/>
            <person name="Rusch D."/>
            <person name="Podicherti R."/>
            <person name="Tsui H.-C.T."/>
            <person name="Winkler M.E."/>
        </authorList>
    </citation>
    <scope>NUCLEOTIDE SEQUENCE [LARGE SCALE GENOMIC DNA]</scope>
    <source>
        <strain evidence="15 16">BUT-10</strain>
    </source>
</reference>
<evidence type="ECO:0000259" key="13">
    <source>
        <dbReference type="Pfam" id="PF00593"/>
    </source>
</evidence>
<comment type="caution">
    <text evidence="15">The sequence shown here is derived from an EMBL/GenBank/DDBJ whole genome shotgun (WGS) entry which is preliminary data.</text>
</comment>
<evidence type="ECO:0000256" key="12">
    <source>
        <dbReference type="SAM" id="SignalP"/>
    </source>
</evidence>
<evidence type="ECO:0000256" key="3">
    <source>
        <dbReference type="ARBA" id="ARBA00022452"/>
    </source>
</evidence>
<dbReference type="GO" id="GO:0009279">
    <property type="term" value="C:cell outer membrane"/>
    <property type="evidence" value="ECO:0007669"/>
    <property type="project" value="UniProtKB-SubCell"/>
</dbReference>
<keyword evidence="2 10" id="KW-0813">Transport</keyword>
<sequence length="594" mass="62567">MRTLLLTTAALAAVATGAQAATAVDEVIVTAARLPTDPKVITGAHVIDRAEIEARNLPFAADLLSTVPGVGVARTGAFGGTGAIRIRGASADKTLVLVDGVPVGDASDPSGTYDVGALQTADLERVEVLSGPQGSLWGSEAIGGVVSFNTRALDGLRADLEAGSYGTVRGFAGVGRSEEVYAVSASVAAFRADGISKADTGTEKDGLESLNANLSGRLRVSEAVRLDGRIRYSWFDAETDGFAPPTFALGDTDSRAKSRTWQGFARATVDAFGLTHEVSISAYDLHRRSLSSFPASFDADRQVLRWTAARGDRFIAGVERQESGADLSSGASLDLSNTAVFAVGRVDAGPLTLTGSVRHDDPEAYASKTTGRLAAAAKLGAGFTAVASAGTGFKTPTISQAVCDFCFAPPVPLKPERAEGYDLRLGWANDRISTAVTAYRLLVRDQIAYVASRYINIAKTSSSGLEAEFDAQLSDSLRLKLAYAWTDAVDRSTDRSLLRVPDHSGSAALFWSEGAWSGAVTVRGESSQSDTARDGFSRARRDGFVTADVSGAYAVNEQVSLTARVENLTDRRYQEVLGYRETGLAAYVGVRFRN</sequence>
<dbReference type="CDD" id="cd01347">
    <property type="entry name" value="ligand_gated_channel"/>
    <property type="match status" value="1"/>
</dbReference>
<feature type="chain" id="PRO_5016271542" evidence="12">
    <location>
        <begin position="21"/>
        <end position="594"/>
    </location>
</feature>
<evidence type="ECO:0000256" key="4">
    <source>
        <dbReference type="ARBA" id="ARBA00022692"/>
    </source>
</evidence>
<keyword evidence="4 10" id="KW-0812">Transmembrane</keyword>
<dbReference type="Pfam" id="PF07715">
    <property type="entry name" value="Plug"/>
    <property type="match status" value="1"/>
</dbReference>
<dbReference type="InterPro" id="IPR039426">
    <property type="entry name" value="TonB-dep_rcpt-like"/>
</dbReference>